<keyword evidence="4" id="KW-1185">Reference proteome</keyword>
<feature type="compositionally biased region" description="Basic and acidic residues" evidence="2">
    <location>
        <begin position="57"/>
        <end position="73"/>
    </location>
</feature>
<protein>
    <submittedName>
        <fullName evidence="3">Uncharacterized protein</fullName>
    </submittedName>
</protein>
<feature type="coiled-coil region" evidence="1">
    <location>
        <begin position="198"/>
        <end position="261"/>
    </location>
</feature>
<dbReference type="AlphaFoldDB" id="A0AAV9PA75"/>
<sequence>MGGATVGPGVITGQATGTPLRLGIARRRCLPTRTPSLLKRELTHQPSRATRSPAEATAKDTAKNEISDKKSTEESDTAPGLQEKLWTIVDAHHATTSAADKVLDKLDFDAPHRPQLEHIAFRLHDNAGRLEAVLVSLPSLARSFVFGPMGFDGMGDVNSALEGLPLRDGSSPSNTRSADMPPLLRNYYDAAGNVGILYERLRDLYFEHEEDLEEARREVNLTSLDLPHALHDFDKRKAELKDELRAAQKDANVLLQKCREQDIGPASHSRPWEYRSPPPSTHLSRSRSPETFSPPLEGSARQGSRDLRDPLYAVQQKIDHSSSPSAASRSPTPGRYAGAKRPGTTRRVTDQERHIYSRYVPRPSTVDGPLSGSIASLPENVSAEQNIDRGVNVTLTTERVPDSEQAQNRMDVPARRKLKSSRSVHSESSM</sequence>
<gene>
    <name evidence="3" type="ORF">LTR77_004850</name>
</gene>
<reference evidence="3 4" key="1">
    <citation type="submission" date="2023-08" db="EMBL/GenBank/DDBJ databases">
        <title>Black Yeasts Isolated from many extreme environments.</title>
        <authorList>
            <person name="Coleine C."/>
            <person name="Stajich J.E."/>
            <person name="Selbmann L."/>
        </authorList>
    </citation>
    <scope>NUCLEOTIDE SEQUENCE [LARGE SCALE GENOMIC DNA]</scope>
    <source>
        <strain evidence="3 4">CCFEE 5935</strain>
    </source>
</reference>
<dbReference type="EMBL" id="JAVRRT010000007">
    <property type="protein sequence ID" value="KAK5170264.1"/>
    <property type="molecule type" value="Genomic_DNA"/>
</dbReference>
<name>A0AAV9PA75_9PEZI</name>
<proteinExistence type="predicted"/>
<dbReference type="RefSeq" id="XP_064659462.1">
    <property type="nucleotide sequence ID" value="XM_064802101.1"/>
</dbReference>
<dbReference type="GeneID" id="89926194"/>
<feature type="region of interest" description="Disordered" evidence="2">
    <location>
        <begin position="24"/>
        <end position="79"/>
    </location>
</feature>
<evidence type="ECO:0000313" key="4">
    <source>
        <dbReference type="Proteomes" id="UP001337655"/>
    </source>
</evidence>
<keyword evidence="1" id="KW-0175">Coiled coil</keyword>
<comment type="caution">
    <text evidence="3">The sequence shown here is derived from an EMBL/GenBank/DDBJ whole genome shotgun (WGS) entry which is preliminary data.</text>
</comment>
<dbReference type="Proteomes" id="UP001337655">
    <property type="component" value="Unassembled WGS sequence"/>
</dbReference>
<organism evidence="3 4">
    <name type="scientific">Saxophila tyrrhenica</name>
    <dbReference type="NCBI Taxonomy" id="1690608"/>
    <lineage>
        <taxon>Eukaryota</taxon>
        <taxon>Fungi</taxon>
        <taxon>Dikarya</taxon>
        <taxon>Ascomycota</taxon>
        <taxon>Pezizomycotina</taxon>
        <taxon>Dothideomycetes</taxon>
        <taxon>Dothideomycetidae</taxon>
        <taxon>Mycosphaerellales</taxon>
        <taxon>Extremaceae</taxon>
        <taxon>Saxophila</taxon>
    </lineage>
</organism>
<feature type="region of interest" description="Disordered" evidence="2">
    <location>
        <begin position="396"/>
        <end position="430"/>
    </location>
</feature>
<evidence type="ECO:0000256" key="1">
    <source>
        <dbReference type="SAM" id="Coils"/>
    </source>
</evidence>
<feature type="region of interest" description="Disordered" evidence="2">
    <location>
        <begin position="261"/>
        <end position="349"/>
    </location>
</feature>
<accession>A0AAV9PA75</accession>
<feature type="compositionally biased region" description="Low complexity" evidence="2">
    <location>
        <begin position="321"/>
        <end position="331"/>
    </location>
</feature>
<evidence type="ECO:0000256" key="2">
    <source>
        <dbReference type="SAM" id="MobiDB-lite"/>
    </source>
</evidence>
<evidence type="ECO:0000313" key="3">
    <source>
        <dbReference type="EMBL" id="KAK5170264.1"/>
    </source>
</evidence>